<dbReference type="Pfam" id="PF01161">
    <property type="entry name" value="PBP"/>
    <property type="match status" value="1"/>
</dbReference>
<evidence type="ECO:0000313" key="4">
    <source>
        <dbReference type="Proteomes" id="UP001269819"/>
    </source>
</evidence>
<dbReference type="RefSeq" id="WP_316974451.1">
    <property type="nucleotide sequence ID" value="NZ_JAWIIJ010000010.1"/>
</dbReference>
<dbReference type="InterPro" id="IPR036610">
    <property type="entry name" value="PEBP-like_sf"/>
</dbReference>
<gene>
    <name evidence="3" type="ORF">RYS15_14940</name>
</gene>
<dbReference type="InterPro" id="IPR008914">
    <property type="entry name" value="PEBP"/>
</dbReference>
<dbReference type="SUPFAM" id="SSF49777">
    <property type="entry name" value="PEBP-like"/>
    <property type="match status" value="1"/>
</dbReference>
<feature type="region of interest" description="Disordered" evidence="1">
    <location>
        <begin position="108"/>
        <end position="139"/>
    </location>
</feature>
<keyword evidence="2" id="KW-0732">Signal</keyword>
<dbReference type="GO" id="GO:0004860">
    <property type="term" value="F:protein kinase inhibitor activity"/>
    <property type="evidence" value="ECO:0007669"/>
    <property type="project" value="UniProtKB-KW"/>
</dbReference>
<proteinExistence type="predicted"/>
<evidence type="ECO:0000313" key="3">
    <source>
        <dbReference type="EMBL" id="MDV2079983.1"/>
    </source>
</evidence>
<feature type="chain" id="PRO_5045176451" evidence="2">
    <location>
        <begin position="29"/>
        <end position="189"/>
    </location>
</feature>
<dbReference type="Proteomes" id="UP001269819">
    <property type="component" value="Unassembled WGS sequence"/>
</dbReference>
<evidence type="ECO:0000256" key="1">
    <source>
        <dbReference type="SAM" id="MobiDB-lite"/>
    </source>
</evidence>
<name>A0ABU3W0A9_9GAMM</name>
<dbReference type="EMBL" id="JAWIIJ010000010">
    <property type="protein sequence ID" value="MDV2079983.1"/>
    <property type="molecule type" value="Genomic_DNA"/>
</dbReference>
<accession>A0ABU3W0A9</accession>
<dbReference type="PANTHER" id="PTHR30289:SF1">
    <property type="entry name" value="PEBP (PHOSPHATIDYLETHANOLAMINE-BINDING PROTEIN) FAMILY PROTEIN"/>
    <property type="match status" value="1"/>
</dbReference>
<dbReference type="CDD" id="cd00865">
    <property type="entry name" value="PEBP_bact_arch"/>
    <property type="match status" value="1"/>
</dbReference>
<evidence type="ECO:0000256" key="2">
    <source>
        <dbReference type="SAM" id="SignalP"/>
    </source>
</evidence>
<feature type="signal peptide" evidence="2">
    <location>
        <begin position="1"/>
        <end position="28"/>
    </location>
</feature>
<dbReference type="NCBIfam" id="TIGR00481">
    <property type="entry name" value="YbhB/YbcL family Raf kinase inhibitor-like protein"/>
    <property type="match status" value="1"/>
</dbReference>
<reference evidence="3 4" key="1">
    <citation type="submission" date="2023-10" db="EMBL/GenBank/DDBJ databases">
        <title>Characteristics and mechanism of a salt-tolerant marine origin heterotrophic nitrifying- aerobic denitrifying bacteria Marinobacter xestospongiae HN1.</title>
        <authorList>
            <person name="Qi R."/>
        </authorList>
    </citation>
    <scope>NUCLEOTIDE SEQUENCE [LARGE SCALE GENOMIC DNA]</scope>
    <source>
        <strain evidence="3 4">HN1</strain>
    </source>
</reference>
<sequence>MTDRSRFFRHHRLLPLMLGSVLSTSALADSFQLYSPDLGEPATMQSRFVFNGFGCQGDNVSPALRWDKAPYATQSFAVTVYDPDAPTGSGWWHWVAFNLPADTRSLASGASSQGALPDGTVQSRTDYGKPGYGGPCPPEGHGPHRYQFRVYALNVESLPLDEDTSAAMVGFMLNQHALATAELEVTYER</sequence>
<dbReference type="PANTHER" id="PTHR30289">
    <property type="entry name" value="UNCHARACTERIZED PROTEIN YBCL-RELATED"/>
    <property type="match status" value="1"/>
</dbReference>
<keyword evidence="4" id="KW-1185">Reference proteome</keyword>
<organism evidence="3 4">
    <name type="scientific">Marinobacter xestospongiae</name>
    <dbReference type="NCBI Taxonomy" id="994319"/>
    <lineage>
        <taxon>Bacteria</taxon>
        <taxon>Pseudomonadati</taxon>
        <taxon>Pseudomonadota</taxon>
        <taxon>Gammaproteobacteria</taxon>
        <taxon>Pseudomonadales</taxon>
        <taxon>Marinobacteraceae</taxon>
        <taxon>Marinobacter</taxon>
    </lineage>
</organism>
<dbReference type="Gene3D" id="3.90.280.10">
    <property type="entry name" value="PEBP-like"/>
    <property type="match status" value="1"/>
</dbReference>
<keyword evidence="3" id="KW-0649">Protein kinase inhibitor</keyword>
<dbReference type="InterPro" id="IPR005247">
    <property type="entry name" value="YbhB_YbcL/LppC-like"/>
</dbReference>
<protein>
    <submittedName>
        <fullName evidence="3">YbhB/YbcL family Raf kinase inhibitor-like protein</fullName>
    </submittedName>
</protein>
<comment type="caution">
    <text evidence="3">The sequence shown here is derived from an EMBL/GenBank/DDBJ whole genome shotgun (WGS) entry which is preliminary data.</text>
</comment>